<sequence>MTPQTKLREHASPTPSHWREEAEYRIANKSWLRYSQKIAMQMLDKMEQMKITQKQLAERMNCSQQYISKILKGKENLSSETLTKIENALEG</sequence>
<reference evidence="2 3" key="1">
    <citation type="submission" date="2016-02" db="EMBL/GenBank/DDBJ databases">
        <authorList>
            <person name="Wen L."/>
            <person name="He K."/>
            <person name="Yang H."/>
        </authorList>
    </citation>
    <scope>NUCLEOTIDE SEQUENCE [LARGE SCALE GENOMIC DNA]</scope>
    <source>
        <strain evidence="2 3">KLE1704</strain>
    </source>
</reference>
<gene>
    <name evidence="2" type="ORF">HMPREF2531_00935</name>
</gene>
<keyword evidence="2" id="KW-0238">DNA-binding</keyword>
<dbReference type="Gene3D" id="1.10.260.40">
    <property type="entry name" value="lambda repressor-like DNA-binding domains"/>
    <property type="match status" value="1"/>
</dbReference>
<dbReference type="AlphaFoldDB" id="A0A139LRZ4"/>
<dbReference type="InterPro" id="IPR010982">
    <property type="entry name" value="Lambda_DNA-bd_dom_sf"/>
</dbReference>
<dbReference type="GO" id="GO:0003677">
    <property type="term" value="F:DNA binding"/>
    <property type="evidence" value="ECO:0007669"/>
    <property type="project" value="UniProtKB-KW"/>
</dbReference>
<comment type="caution">
    <text evidence="2">The sequence shown here is derived from an EMBL/GenBank/DDBJ whole genome shotgun (WGS) entry which is preliminary data.</text>
</comment>
<name>A0A139LRZ4_9BACE</name>
<evidence type="ECO:0000313" key="2">
    <source>
        <dbReference type="EMBL" id="KXT54123.1"/>
    </source>
</evidence>
<organism evidence="2">
    <name type="scientific">Bacteroides intestinalis</name>
    <dbReference type="NCBI Taxonomy" id="329854"/>
    <lineage>
        <taxon>Bacteria</taxon>
        <taxon>Pseudomonadati</taxon>
        <taxon>Bacteroidota</taxon>
        <taxon>Bacteroidia</taxon>
        <taxon>Bacteroidales</taxon>
        <taxon>Bacteroidaceae</taxon>
        <taxon>Bacteroides</taxon>
    </lineage>
</organism>
<proteinExistence type="predicted"/>
<accession>A0A139LRZ4</accession>
<evidence type="ECO:0000259" key="1">
    <source>
        <dbReference type="PROSITE" id="PS50943"/>
    </source>
</evidence>
<dbReference type="PROSITE" id="PS50943">
    <property type="entry name" value="HTH_CROC1"/>
    <property type="match status" value="1"/>
</dbReference>
<dbReference type="EMBL" id="LTDF01000046">
    <property type="protein sequence ID" value="KXT54123.1"/>
    <property type="molecule type" value="Genomic_DNA"/>
</dbReference>
<dbReference type="RefSeq" id="WP_061434344.1">
    <property type="nucleotide sequence ID" value="NZ_KQ968679.1"/>
</dbReference>
<feature type="domain" description="HTH cro/C1-type" evidence="1">
    <location>
        <begin position="42"/>
        <end position="90"/>
    </location>
</feature>
<dbReference type="SUPFAM" id="SSF47413">
    <property type="entry name" value="lambda repressor-like DNA-binding domains"/>
    <property type="match status" value="1"/>
</dbReference>
<dbReference type="SMART" id="SM00530">
    <property type="entry name" value="HTH_XRE"/>
    <property type="match status" value="1"/>
</dbReference>
<dbReference type="InterPro" id="IPR001387">
    <property type="entry name" value="Cro/C1-type_HTH"/>
</dbReference>
<dbReference type="PATRIC" id="fig|329854.7.peg.943"/>
<protein>
    <submittedName>
        <fullName evidence="2">DNA-binding helix-turn-helix protein</fullName>
    </submittedName>
</protein>
<dbReference type="Pfam" id="PF01381">
    <property type="entry name" value="HTH_3"/>
    <property type="match status" value="1"/>
</dbReference>
<dbReference type="CDD" id="cd00093">
    <property type="entry name" value="HTH_XRE"/>
    <property type="match status" value="1"/>
</dbReference>
<dbReference type="Proteomes" id="UP000070319">
    <property type="component" value="Unassembled WGS sequence"/>
</dbReference>
<evidence type="ECO:0000313" key="3">
    <source>
        <dbReference type="Proteomes" id="UP000070319"/>
    </source>
</evidence>